<dbReference type="SUPFAM" id="SSF140500">
    <property type="entry name" value="BAS1536-like"/>
    <property type="match status" value="1"/>
</dbReference>
<organism evidence="1 2">
    <name type="scientific">Halobacillus yeomjeoni</name>
    <dbReference type="NCBI Taxonomy" id="311194"/>
    <lineage>
        <taxon>Bacteria</taxon>
        <taxon>Bacillati</taxon>
        <taxon>Bacillota</taxon>
        <taxon>Bacilli</taxon>
        <taxon>Bacillales</taxon>
        <taxon>Bacillaceae</taxon>
        <taxon>Halobacillus</taxon>
    </lineage>
</organism>
<gene>
    <name evidence="1" type="ORF">H0267_01875</name>
</gene>
<comment type="caution">
    <text evidence="1">The sequence shown here is derived from an EMBL/GenBank/DDBJ whole genome shotgun (WGS) entry which is preliminary data.</text>
</comment>
<protein>
    <submittedName>
        <fullName evidence="1">Aspartyl-phosphate phosphatase Spo0E family protein</fullName>
    </submittedName>
</protein>
<dbReference type="Proteomes" id="UP000614490">
    <property type="component" value="Unassembled WGS sequence"/>
</dbReference>
<dbReference type="GO" id="GO:0046983">
    <property type="term" value="F:protein dimerization activity"/>
    <property type="evidence" value="ECO:0007669"/>
    <property type="project" value="InterPro"/>
</dbReference>
<evidence type="ECO:0000313" key="2">
    <source>
        <dbReference type="Proteomes" id="UP000614490"/>
    </source>
</evidence>
<dbReference type="InterPro" id="IPR037208">
    <property type="entry name" value="Spo0E-like_sf"/>
</dbReference>
<dbReference type="GO" id="GO:0043937">
    <property type="term" value="P:regulation of sporulation"/>
    <property type="evidence" value="ECO:0007669"/>
    <property type="project" value="InterPro"/>
</dbReference>
<accession>A0A931HT98</accession>
<dbReference type="RefSeq" id="WP_197316782.1">
    <property type="nucleotide sequence ID" value="NZ_JADZSC010000001.1"/>
</dbReference>
<dbReference type="Gene3D" id="4.10.280.10">
    <property type="entry name" value="Helix-loop-helix DNA-binding domain"/>
    <property type="match status" value="1"/>
</dbReference>
<keyword evidence="2" id="KW-1185">Reference proteome</keyword>
<evidence type="ECO:0000313" key="1">
    <source>
        <dbReference type="EMBL" id="MBH0228949.1"/>
    </source>
</evidence>
<name>A0A931HT98_9BACI</name>
<sequence>MTKIDPLMIEVERLRKRMSEIAVEKGFSSEESVRISQRLDQLLNQIQRDYR</sequence>
<reference evidence="1 2" key="1">
    <citation type="journal article" date="2005" name="Int. J. Syst. Evol. Microbiol.">
        <title>Halobacillus yeomjeoni sp. nov., isolated from a marine solar saltern in Korea.</title>
        <authorList>
            <person name="Yoon J.H."/>
            <person name="Kang S.J."/>
            <person name="Lee C.H."/>
            <person name="Oh H.W."/>
            <person name="Oh T.K."/>
        </authorList>
    </citation>
    <scope>NUCLEOTIDE SEQUENCE [LARGE SCALE GENOMIC DNA]</scope>
    <source>
        <strain evidence="1 2">KCTC 3957</strain>
    </source>
</reference>
<dbReference type="InterPro" id="IPR036638">
    <property type="entry name" value="HLH_DNA-bd_sf"/>
</dbReference>
<dbReference type="EMBL" id="JADZSC010000001">
    <property type="protein sequence ID" value="MBH0228949.1"/>
    <property type="molecule type" value="Genomic_DNA"/>
</dbReference>
<dbReference type="InterPro" id="IPR018540">
    <property type="entry name" value="Spo0E-like"/>
</dbReference>
<dbReference type="AlphaFoldDB" id="A0A931HT98"/>
<dbReference type="Pfam" id="PF09388">
    <property type="entry name" value="SpoOE-like"/>
    <property type="match status" value="1"/>
</dbReference>
<proteinExistence type="predicted"/>